<comment type="caution">
    <text evidence="4">The sequence shown here is derived from an EMBL/GenBank/DDBJ whole genome shotgun (WGS) entry which is preliminary data.</text>
</comment>
<dbReference type="EMBL" id="QJJR01000001">
    <property type="protein sequence ID" value="PXW92942.1"/>
    <property type="molecule type" value="Genomic_DNA"/>
</dbReference>
<evidence type="ECO:0000259" key="1">
    <source>
        <dbReference type="PROSITE" id="PS50112"/>
    </source>
</evidence>
<dbReference type="Pfam" id="PF13426">
    <property type="entry name" value="PAS_9"/>
    <property type="match status" value="1"/>
</dbReference>
<dbReference type="NCBIfam" id="TIGR00229">
    <property type="entry name" value="sensory_box"/>
    <property type="match status" value="1"/>
</dbReference>
<dbReference type="SUPFAM" id="SSF55073">
    <property type="entry name" value="Nucleotide cyclase"/>
    <property type="match status" value="1"/>
</dbReference>
<evidence type="ECO:0000259" key="3">
    <source>
        <dbReference type="PROSITE" id="PS50887"/>
    </source>
</evidence>
<gene>
    <name evidence="4" type="ORF">DES38_10120</name>
</gene>
<dbReference type="PROSITE" id="PS50112">
    <property type="entry name" value="PAS"/>
    <property type="match status" value="1"/>
</dbReference>
<protein>
    <submittedName>
        <fullName evidence="4">PAS domain S-box-containing protein/diguanylate cyclase (GGDEF)-like protein</fullName>
    </submittedName>
</protein>
<dbReference type="CDD" id="cd01949">
    <property type="entry name" value="GGDEF"/>
    <property type="match status" value="1"/>
</dbReference>
<dbReference type="InterPro" id="IPR001633">
    <property type="entry name" value="EAL_dom"/>
</dbReference>
<dbReference type="AlphaFoldDB" id="A0A2V3WV08"/>
<evidence type="ECO:0000313" key="5">
    <source>
        <dbReference type="Proteomes" id="UP000247922"/>
    </source>
</evidence>
<dbReference type="CDD" id="cd01948">
    <property type="entry name" value="EAL"/>
    <property type="match status" value="1"/>
</dbReference>
<dbReference type="PROSITE" id="PS50883">
    <property type="entry name" value="EAL"/>
    <property type="match status" value="1"/>
</dbReference>
<dbReference type="PANTHER" id="PTHR44757">
    <property type="entry name" value="DIGUANYLATE CYCLASE DGCP"/>
    <property type="match status" value="1"/>
</dbReference>
<proteinExistence type="predicted"/>
<dbReference type="SMART" id="SM00052">
    <property type="entry name" value="EAL"/>
    <property type="match status" value="1"/>
</dbReference>
<dbReference type="OrthoDB" id="9759607at2"/>
<dbReference type="PANTHER" id="PTHR44757:SF2">
    <property type="entry name" value="BIOFILM ARCHITECTURE MAINTENANCE PROTEIN MBAA"/>
    <property type="match status" value="1"/>
</dbReference>
<sequence>MESRKEMEEIFKGFAAEVDNVWHLFLNMNDGLLITDHHERILLANPAFERISGYSYKELVGRTPRIVKSGLTPKSQYKEMRRALNANSTWTGDMINRRKDGELYYADQTITAVHHGDQAYYTSITRDVTEQVNQQKEVHQLAYYDRLTGLPNQAYLYDVLTSAARAGEPFAVALFDIDRFKYINDVLGHHNGDKIICEVAKRLEQYLPDKSVVSRFSGDAFLVYLAGFDDAETIVKQIEVLMHHVRKYPFIVGSERYYLTLSGGISVYPHDGTEIDALIKYADQAMYRSKDNGRNTYQFYLEGMEPNASNRLELMHELNQAVKKNQFVVYFQPQICLADHRVIGVEALVRWNHPTRGLLTPYHFLNEAEEFGLLSQIDQLVMAEAFATGRHWHESGYDDLVISVNMSQHLFNQANVVEVIKAMLKTSGIKPKNVLIEITENVALSQVAHAKKIIDDFHAIGVKVALDDFGTGYSSLSQLRNFPFDSVKIDQSFIRSSTGDDLDAAFVESIIHMAKLFHFDVVTEGIETQSQLAFVKEKHADIAQGYLIQKPAPKDRVRLVLLDDLHGDSPAT</sequence>
<dbReference type="Gene3D" id="3.20.20.450">
    <property type="entry name" value="EAL domain"/>
    <property type="match status" value="1"/>
</dbReference>
<evidence type="ECO:0000313" key="4">
    <source>
        <dbReference type="EMBL" id="PXW92942.1"/>
    </source>
</evidence>
<feature type="domain" description="PAS" evidence="1">
    <location>
        <begin position="17"/>
        <end position="63"/>
    </location>
</feature>
<dbReference type="InterPro" id="IPR000014">
    <property type="entry name" value="PAS"/>
</dbReference>
<dbReference type="Proteomes" id="UP000247922">
    <property type="component" value="Unassembled WGS sequence"/>
</dbReference>
<dbReference type="InterPro" id="IPR029787">
    <property type="entry name" value="Nucleotide_cyclase"/>
</dbReference>
<dbReference type="Pfam" id="PF00563">
    <property type="entry name" value="EAL"/>
    <property type="match status" value="1"/>
</dbReference>
<accession>A0A2V3WV08</accession>
<dbReference type="NCBIfam" id="TIGR00254">
    <property type="entry name" value="GGDEF"/>
    <property type="match status" value="1"/>
</dbReference>
<dbReference type="InterPro" id="IPR052155">
    <property type="entry name" value="Biofilm_reg_signaling"/>
</dbReference>
<dbReference type="SMART" id="SM00091">
    <property type="entry name" value="PAS"/>
    <property type="match status" value="1"/>
</dbReference>
<feature type="domain" description="GGDEF" evidence="3">
    <location>
        <begin position="168"/>
        <end position="302"/>
    </location>
</feature>
<dbReference type="SUPFAM" id="SSF55785">
    <property type="entry name" value="PYP-like sensor domain (PAS domain)"/>
    <property type="match status" value="1"/>
</dbReference>
<dbReference type="InterPro" id="IPR043128">
    <property type="entry name" value="Rev_trsase/Diguanyl_cyclase"/>
</dbReference>
<dbReference type="Pfam" id="PF00990">
    <property type="entry name" value="GGDEF"/>
    <property type="match status" value="1"/>
</dbReference>
<dbReference type="PROSITE" id="PS50887">
    <property type="entry name" value="GGDEF"/>
    <property type="match status" value="1"/>
</dbReference>
<feature type="domain" description="EAL" evidence="2">
    <location>
        <begin position="311"/>
        <end position="565"/>
    </location>
</feature>
<dbReference type="Gene3D" id="3.30.450.20">
    <property type="entry name" value="PAS domain"/>
    <property type="match status" value="1"/>
</dbReference>
<dbReference type="Gene3D" id="3.30.70.270">
    <property type="match status" value="1"/>
</dbReference>
<organism evidence="4 5">
    <name type="scientific">Streptohalobacillus salinus</name>
    <dbReference type="NCBI Taxonomy" id="621096"/>
    <lineage>
        <taxon>Bacteria</taxon>
        <taxon>Bacillati</taxon>
        <taxon>Bacillota</taxon>
        <taxon>Bacilli</taxon>
        <taxon>Bacillales</taxon>
        <taxon>Bacillaceae</taxon>
        <taxon>Streptohalobacillus</taxon>
    </lineage>
</organism>
<dbReference type="SUPFAM" id="SSF141868">
    <property type="entry name" value="EAL domain-like"/>
    <property type="match status" value="1"/>
</dbReference>
<dbReference type="RefSeq" id="WP_110250043.1">
    <property type="nucleotide sequence ID" value="NZ_QJJR01000001.1"/>
</dbReference>
<name>A0A2V3WV08_9BACI</name>
<dbReference type="InterPro" id="IPR035919">
    <property type="entry name" value="EAL_sf"/>
</dbReference>
<dbReference type="SMART" id="SM00267">
    <property type="entry name" value="GGDEF"/>
    <property type="match status" value="1"/>
</dbReference>
<reference evidence="4 5" key="1">
    <citation type="submission" date="2018-05" db="EMBL/GenBank/DDBJ databases">
        <title>Genomic Encyclopedia of Type Strains, Phase IV (KMG-IV): sequencing the most valuable type-strain genomes for metagenomic binning, comparative biology and taxonomic classification.</title>
        <authorList>
            <person name="Goeker M."/>
        </authorList>
    </citation>
    <scope>NUCLEOTIDE SEQUENCE [LARGE SCALE GENOMIC DNA]</scope>
    <source>
        <strain evidence="4 5">DSM 22440</strain>
    </source>
</reference>
<dbReference type="InterPro" id="IPR000160">
    <property type="entry name" value="GGDEF_dom"/>
</dbReference>
<dbReference type="InterPro" id="IPR035965">
    <property type="entry name" value="PAS-like_dom_sf"/>
</dbReference>
<dbReference type="CDD" id="cd00130">
    <property type="entry name" value="PAS"/>
    <property type="match status" value="1"/>
</dbReference>
<evidence type="ECO:0000259" key="2">
    <source>
        <dbReference type="PROSITE" id="PS50883"/>
    </source>
</evidence>
<keyword evidence="5" id="KW-1185">Reference proteome</keyword>